<keyword evidence="3 4" id="KW-0687">Ribonucleoprotein</keyword>
<dbReference type="InterPro" id="IPR020784">
    <property type="entry name" value="Ribosomal_uL11_N"/>
</dbReference>
<dbReference type="STRING" id="1295009.MMINT_17370"/>
<sequence length="165" mass="17479">MKKKGDNMADTVEVLVEGGKATPGQPLGPALGPLGVNIPQIVGAINEKTKAFDGMKVPVKIIIDKDKNFEIKVGTPPTSSLVTKELGIEKGSGSTKADKVGDLKIEQVVKIAQMKGDSLMGKDVKMRSLEVIGTCDSMGVTIDGKEPRAIRKDILDGAYDQAFVE</sequence>
<dbReference type="GO" id="GO:0003735">
    <property type="term" value="F:structural constituent of ribosome"/>
    <property type="evidence" value="ECO:0007669"/>
    <property type="project" value="InterPro"/>
</dbReference>
<dbReference type="SMART" id="SM00649">
    <property type="entry name" value="RL11"/>
    <property type="match status" value="1"/>
</dbReference>
<reference evidence="8 9" key="1">
    <citation type="journal article" date="2013" name="Genome Announc.">
        <title>Genome sequence of 'Candidatus Methanomassiliicoccus intestinalis' Issoire-Mx1, a third thermoplasmatales-related methanogenic archaeon from human feces.</title>
        <authorList>
            <person name="Borrel G."/>
            <person name="Harris H.M."/>
            <person name="Parisot N."/>
            <person name="Gaci N."/>
            <person name="Tottey W."/>
            <person name="Mihajlovski A."/>
            <person name="Deane J."/>
            <person name="Gribaldo S."/>
            <person name="Bardot O."/>
            <person name="Peyretaillade E."/>
            <person name="Peyret P."/>
            <person name="O'Toole P.W."/>
            <person name="Brugere J.F."/>
        </authorList>
    </citation>
    <scope>NUCLEOTIDE SEQUENCE [LARGE SCALE GENOMIC DNA]</scope>
    <source>
        <strain evidence="8 9">Issoire-Mx1</strain>
    </source>
</reference>
<dbReference type="AlphaFoldDB" id="R9T7V9"/>
<dbReference type="CDD" id="cd00349">
    <property type="entry name" value="Ribosomal_L11"/>
    <property type="match status" value="1"/>
</dbReference>
<dbReference type="InterPro" id="IPR020783">
    <property type="entry name" value="Ribosomal_uL11_C"/>
</dbReference>
<dbReference type="Pfam" id="PF00298">
    <property type="entry name" value="Ribosomal_L11"/>
    <property type="match status" value="1"/>
</dbReference>
<evidence type="ECO:0000256" key="4">
    <source>
        <dbReference type="HAMAP-Rule" id="MF_00736"/>
    </source>
</evidence>
<dbReference type="GO" id="GO:0006412">
    <property type="term" value="P:translation"/>
    <property type="evidence" value="ECO:0007669"/>
    <property type="project" value="UniProtKB-UniRule"/>
</dbReference>
<dbReference type="InterPro" id="IPR000911">
    <property type="entry name" value="Ribosomal_uL11"/>
</dbReference>
<dbReference type="Proteomes" id="UP000014070">
    <property type="component" value="Chromosome"/>
</dbReference>
<dbReference type="SUPFAM" id="SSF46906">
    <property type="entry name" value="Ribosomal protein L11, C-terminal domain"/>
    <property type="match status" value="1"/>
</dbReference>
<dbReference type="Gene3D" id="3.30.1550.10">
    <property type="entry name" value="Ribosomal protein L11/L12, N-terminal domain"/>
    <property type="match status" value="1"/>
</dbReference>
<gene>
    <name evidence="8" type="primary">rpl11p</name>
    <name evidence="4" type="synonym">rpl11</name>
    <name evidence="8" type="ORF">MMINT_17370</name>
</gene>
<comment type="function">
    <text evidence="4">Forms part of the ribosomal stalk which helps the ribosome interact with GTP-bound translation factors.</text>
</comment>
<dbReference type="GO" id="GO:0015934">
    <property type="term" value="C:large ribosomal subunit"/>
    <property type="evidence" value="ECO:0007669"/>
    <property type="project" value="TreeGrafter"/>
</dbReference>
<dbReference type="HAMAP" id="MF_00736">
    <property type="entry name" value="Ribosomal_uL11"/>
    <property type="match status" value="1"/>
</dbReference>
<evidence type="ECO:0000256" key="2">
    <source>
        <dbReference type="ARBA" id="ARBA00022980"/>
    </source>
</evidence>
<dbReference type="InterPro" id="IPR036769">
    <property type="entry name" value="Ribosomal_uL11_C_sf"/>
</dbReference>
<dbReference type="InParanoid" id="R9T7V9"/>
<dbReference type="GO" id="GO:0070180">
    <property type="term" value="F:large ribosomal subunit rRNA binding"/>
    <property type="evidence" value="ECO:0007669"/>
    <property type="project" value="UniProtKB-UniRule"/>
</dbReference>
<dbReference type="FunCoup" id="R9T7V9">
    <property type="interactions" value="153"/>
</dbReference>
<accession>R9T7V9</accession>
<dbReference type="PANTHER" id="PTHR11661:SF1">
    <property type="entry name" value="LARGE RIBOSOMAL SUBUNIT PROTEIN UL11M"/>
    <property type="match status" value="1"/>
</dbReference>
<keyword evidence="9" id="KW-1185">Reference proteome</keyword>
<comment type="subunit">
    <text evidence="4">Part of the ribosomal stalk of the 50S ribosomal subunit. Interacts with L10 and the large rRNA to form the base of the stalk. L10 forms an elongated spine to which L12 dimers bind in a sequential fashion forming a multimeric L10(L12)X complex.</text>
</comment>
<dbReference type="SUPFAM" id="SSF54747">
    <property type="entry name" value="Ribosomal L11/L12e N-terminal domain"/>
    <property type="match status" value="1"/>
</dbReference>
<evidence type="ECO:0000313" key="9">
    <source>
        <dbReference type="Proteomes" id="UP000014070"/>
    </source>
</evidence>
<evidence type="ECO:0000259" key="6">
    <source>
        <dbReference type="Pfam" id="PF00298"/>
    </source>
</evidence>
<keyword evidence="2 4" id="KW-0689">Ribosomal protein</keyword>
<dbReference type="PANTHER" id="PTHR11661">
    <property type="entry name" value="60S RIBOSOMAL PROTEIN L12"/>
    <property type="match status" value="1"/>
</dbReference>
<evidence type="ECO:0000259" key="7">
    <source>
        <dbReference type="Pfam" id="PF03946"/>
    </source>
</evidence>
<proteinExistence type="inferred from homology"/>
<protein>
    <recommendedName>
        <fullName evidence="4">Large ribosomal subunit protein uL11</fullName>
    </recommendedName>
</protein>
<feature type="domain" description="Large ribosomal subunit protein uL11 C-terminal" evidence="6">
    <location>
        <begin position="75"/>
        <end position="142"/>
    </location>
</feature>
<dbReference type="HOGENOM" id="CLU_074237_4_0_2"/>
<dbReference type="EMBL" id="CP005934">
    <property type="protein sequence ID" value="AGN27027.1"/>
    <property type="molecule type" value="Genomic_DNA"/>
</dbReference>
<keyword evidence="4" id="KW-0699">rRNA-binding</keyword>
<evidence type="ECO:0000256" key="3">
    <source>
        <dbReference type="ARBA" id="ARBA00023274"/>
    </source>
</evidence>
<name>R9T7V9_METII</name>
<dbReference type="Pfam" id="PF03946">
    <property type="entry name" value="Ribosomal_L11_N"/>
    <property type="match status" value="1"/>
</dbReference>
<organism evidence="8 9">
    <name type="scientific">Methanomassiliicoccus intestinalis (strain Issoire-Mx1)</name>
    <dbReference type="NCBI Taxonomy" id="1295009"/>
    <lineage>
        <taxon>Archaea</taxon>
        <taxon>Methanobacteriati</taxon>
        <taxon>Thermoplasmatota</taxon>
        <taxon>Thermoplasmata</taxon>
        <taxon>Methanomassiliicoccales</taxon>
        <taxon>Methanomassiliicoccaceae</taxon>
        <taxon>Methanomassiliicoccus</taxon>
    </lineage>
</organism>
<dbReference type="Gene3D" id="1.10.10.250">
    <property type="entry name" value="Ribosomal protein L11, C-terminal domain"/>
    <property type="match status" value="1"/>
</dbReference>
<evidence type="ECO:0000313" key="8">
    <source>
        <dbReference type="EMBL" id="AGN27027.1"/>
    </source>
</evidence>
<dbReference type="InterPro" id="IPR036796">
    <property type="entry name" value="Ribosomal_uL11_N_sf"/>
</dbReference>
<dbReference type="KEGG" id="mer:MMINT_17370"/>
<dbReference type="NCBIfam" id="NF002232">
    <property type="entry name" value="PRK01143.1"/>
    <property type="match status" value="1"/>
</dbReference>
<feature type="domain" description="Large ribosomal subunit protein uL11 N-terminal" evidence="7">
    <location>
        <begin position="12"/>
        <end position="69"/>
    </location>
</feature>
<keyword evidence="4" id="KW-0694">RNA-binding</keyword>
<evidence type="ECO:0000256" key="5">
    <source>
        <dbReference type="RuleBase" id="RU003978"/>
    </source>
</evidence>
<comment type="similarity">
    <text evidence="1 4 5">Belongs to the universal ribosomal protein uL11 family.</text>
</comment>
<evidence type="ECO:0000256" key="1">
    <source>
        <dbReference type="ARBA" id="ARBA00010537"/>
    </source>
</evidence>